<name>A0A7M7Q476_NASVI</name>
<dbReference type="FunCoup" id="A0A7M7Q476">
    <property type="interactions" value="1977"/>
</dbReference>
<feature type="domain" description="TMEM131 second Ig-like" evidence="10">
    <location>
        <begin position="178"/>
        <end position="266"/>
    </location>
</feature>
<feature type="compositionally biased region" description="Basic residues" evidence="7">
    <location>
        <begin position="1270"/>
        <end position="1279"/>
    </location>
</feature>
<proteinExistence type="inferred from homology"/>
<evidence type="ECO:0000256" key="5">
    <source>
        <dbReference type="ARBA" id="ARBA00022989"/>
    </source>
</evidence>
<evidence type="ECO:0000259" key="10">
    <source>
        <dbReference type="Pfam" id="PF24495"/>
    </source>
</evidence>
<evidence type="ECO:0000259" key="9">
    <source>
        <dbReference type="Pfam" id="PF12371"/>
    </source>
</evidence>
<evidence type="ECO:0000313" key="14">
    <source>
        <dbReference type="EnsemblMetazoa" id="XP_031781615"/>
    </source>
</evidence>
<evidence type="ECO:0000256" key="2">
    <source>
        <dbReference type="ARBA" id="ARBA00006682"/>
    </source>
</evidence>
<dbReference type="Pfam" id="PF24501">
    <property type="entry name" value="Ig_TMEM131L_5"/>
    <property type="match status" value="1"/>
</dbReference>
<feature type="domain" description="Transmembrane protein 131-like N-terminal" evidence="9">
    <location>
        <begin position="79"/>
        <end position="161"/>
    </location>
</feature>
<accession>A0A7M7Q476</accession>
<evidence type="ECO:0000259" key="11">
    <source>
        <dbReference type="Pfam" id="PF24498"/>
    </source>
</evidence>
<feature type="region of interest" description="Disordered" evidence="7">
    <location>
        <begin position="1257"/>
        <end position="1559"/>
    </location>
</feature>
<dbReference type="Pfam" id="PF24498">
    <property type="entry name" value="Ig_TMEM131L_3"/>
    <property type="match status" value="1"/>
</dbReference>
<dbReference type="InterPro" id="IPR055435">
    <property type="entry name" value="Ig_TMEM131L_3"/>
</dbReference>
<dbReference type="InterPro" id="IPR022113">
    <property type="entry name" value="TMEM131L_N"/>
</dbReference>
<feature type="compositionally biased region" description="Basic and acidic residues" evidence="7">
    <location>
        <begin position="1327"/>
        <end position="1341"/>
    </location>
</feature>
<feature type="domain" description="TMEM131L third Ig-like" evidence="11">
    <location>
        <begin position="419"/>
        <end position="503"/>
    </location>
</feature>
<keyword evidence="15" id="KW-1185">Reference proteome</keyword>
<evidence type="ECO:0000256" key="7">
    <source>
        <dbReference type="SAM" id="MobiDB-lite"/>
    </source>
</evidence>
<feature type="compositionally biased region" description="Polar residues" evidence="7">
    <location>
        <begin position="1806"/>
        <end position="1825"/>
    </location>
</feature>
<feature type="compositionally biased region" description="Polar residues" evidence="7">
    <location>
        <begin position="1282"/>
        <end position="1303"/>
    </location>
</feature>
<keyword evidence="5" id="KW-1133">Transmembrane helix</keyword>
<dbReference type="InterPro" id="IPR056311">
    <property type="entry name" value="TMEM131_Ig_2"/>
</dbReference>
<keyword evidence="3" id="KW-0812">Transmembrane</keyword>
<evidence type="ECO:0000259" key="12">
    <source>
        <dbReference type="Pfam" id="PF24499"/>
    </source>
</evidence>
<dbReference type="InterPro" id="IPR055437">
    <property type="entry name" value="TMEM131L_Ig_5"/>
</dbReference>
<organism evidence="14 15">
    <name type="scientific">Nasonia vitripennis</name>
    <name type="common">Parasitic wasp</name>
    <dbReference type="NCBI Taxonomy" id="7425"/>
    <lineage>
        <taxon>Eukaryota</taxon>
        <taxon>Metazoa</taxon>
        <taxon>Ecdysozoa</taxon>
        <taxon>Arthropoda</taxon>
        <taxon>Hexapoda</taxon>
        <taxon>Insecta</taxon>
        <taxon>Pterygota</taxon>
        <taxon>Neoptera</taxon>
        <taxon>Endopterygota</taxon>
        <taxon>Hymenoptera</taxon>
        <taxon>Apocrita</taxon>
        <taxon>Proctotrupomorpha</taxon>
        <taxon>Chalcidoidea</taxon>
        <taxon>Pteromalidae</taxon>
        <taxon>Pteromalinae</taxon>
        <taxon>Nasonia</taxon>
    </lineage>
</organism>
<evidence type="ECO:0000256" key="3">
    <source>
        <dbReference type="ARBA" id="ARBA00022692"/>
    </source>
</evidence>
<feature type="compositionally biased region" description="Pro residues" evidence="7">
    <location>
        <begin position="1542"/>
        <end position="1556"/>
    </location>
</feature>
<feature type="domain" description="TMEM131L fifth Ig-like" evidence="13">
    <location>
        <begin position="996"/>
        <end position="1061"/>
    </location>
</feature>
<feature type="compositionally biased region" description="Low complexity" evidence="7">
    <location>
        <begin position="1312"/>
        <end position="1321"/>
    </location>
</feature>
<dbReference type="Pfam" id="PF12371">
    <property type="entry name" value="TMEM131_like_N"/>
    <property type="match status" value="1"/>
</dbReference>
<dbReference type="Proteomes" id="UP000002358">
    <property type="component" value="Unassembled WGS sequence"/>
</dbReference>
<dbReference type="Pfam" id="PF24499">
    <property type="entry name" value="Ig_TMEM131L_4"/>
    <property type="match status" value="1"/>
</dbReference>
<feature type="region of interest" description="Disordered" evidence="7">
    <location>
        <begin position="1160"/>
        <end position="1227"/>
    </location>
</feature>
<evidence type="ECO:0000256" key="4">
    <source>
        <dbReference type="ARBA" id="ARBA00022729"/>
    </source>
</evidence>
<comment type="subcellular location">
    <subcellularLocation>
        <location evidence="1">Membrane</location>
        <topology evidence="1">Single-pass type I membrane protein</topology>
    </subcellularLocation>
</comment>
<dbReference type="GO" id="GO:0016020">
    <property type="term" value="C:membrane"/>
    <property type="evidence" value="ECO:0007669"/>
    <property type="project" value="UniProtKB-SubCell"/>
</dbReference>
<dbReference type="GeneID" id="100117882"/>
<feature type="compositionally biased region" description="Low complexity" evidence="7">
    <location>
        <begin position="1368"/>
        <end position="1380"/>
    </location>
</feature>
<feature type="chain" id="PRO_5029602253" description="Transmembrane protein 131" evidence="8">
    <location>
        <begin position="23"/>
        <end position="1825"/>
    </location>
</feature>
<dbReference type="EnsemblMetazoa" id="XM_031925755">
    <property type="protein sequence ID" value="XP_031781615"/>
    <property type="gene ID" value="LOC100117882"/>
</dbReference>
<feature type="compositionally biased region" description="Polar residues" evidence="7">
    <location>
        <begin position="1387"/>
        <end position="1396"/>
    </location>
</feature>
<keyword evidence="4 8" id="KW-0732">Signal</keyword>
<dbReference type="InterPro" id="IPR039877">
    <property type="entry name" value="TMEM131-like"/>
</dbReference>
<feature type="region of interest" description="Disordered" evidence="7">
    <location>
        <begin position="1773"/>
        <end position="1825"/>
    </location>
</feature>
<protein>
    <recommendedName>
        <fullName evidence="16">Transmembrane protein 131</fullName>
    </recommendedName>
</protein>
<feature type="compositionally biased region" description="Basic and acidic residues" evidence="7">
    <location>
        <begin position="1508"/>
        <end position="1524"/>
    </location>
</feature>
<reference evidence="14" key="1">
    <citation type="submission" date="2021-01" db="UniProtKB">
        <authorList>
            <consortium name="EnsemblMetazoa"/>
        </authorList>
    </citation>
    <scope>IDENTIFICATION</scope>
</reference>
<comment type="similarity">
    <text evidence="2">Belongs to the TMEM131 family.</text>
</comment>
<feature type="compositionally biased region" description="Polar residues" evidence="7">
    <location>
        <begin position="1525"/>
        <end position="1535"/>
    </location>
</feature>
<feature type="compositionally biased region" description="Basic and acidic residues" evidence="7">
    <location>
        <begin position="1180"/>
        <end position="1190"/>
    </location>
</feature>
<dbReference type="InterPro" id="IPR055436">
    <property type="entry name" value="Ig_TMEM131L_4"/>
</dbReference>
<evidence type="ECO:0008006" key="16">
    <source>
        <dbReference type="Google" id="ProtNLM"/>
    </source>
</evidence>
<feature type="compositionally biased region" description="Basic and acidic residues" evidence="7">
    <location>
        <begin position="1415"/>
        <end position="1431"/>
    </location>
</feature>
<feature type="compositionally biased region" description="Polar residues" evidence="7">
    <location>
        <begin position="1782"/>
        <end position="1797"/>
    </location>
</feature>
<feature type="signal peptide" evidence="8">
    <location>
        <begin position="1"/>
        <end position="22"/>
    </location>
</feature>
<dbReference type="PANTHER" id="PTHR22050:SF0">
    <property type="entry name" value="TRANSMEMBRANE PROTEIN 131 HOMOLOG"/>
    <property type="match status" value="1"/>
</dbReference>
<dbReference type="CTD" id="23505"/>
<feature type="compositionally biased region" description="Low complexity" evidence="7">
    <location>
        <begin position="1160"/>
        <end position="1170"/>
    </location>
</feature>
<dbReference type="OrthoDB" id="168404at2759"/>
<evidence type="ECO:0000313" key="15">
    <source>
        <dbReference type="Proteomes" id="UP000002358"/>
    </source>
</evidence>
<evidence type="ECO:0000256" key="6">
    <source>
        <dbReference type="ARBA" id="ARBA00023136"/>
    </source>
</evidence>
<dbReference type="RefSeq" id="XP_031781615.1">
    <property type="nucleotide sequence ID" value="XM_031925755.2"/>
</dbReference>
<evidence type="ECO:0000259" key="13">
    <source>
        <dbReference type="Pfam" id="PF24501"/>
    </source>
</evidence>
<evidence type="ECO:0000256" key="8">
    <source>
        <dbReference type="SAM" id="SignalP"/>
    </source>
</evidence>
<dbReference type="PANTHER" id="PTHR22050">
    <property type="entry name" value="RW1 PROTEIN HOMOLOG"/>
    <property type="match status" value="1"/>
</dbReference>
<dbReference type="Pfam" id="PF24495">
    <property type="entry name" value="Ig_TMEM131_2"/>
    <property type="match status" value="1"/>
</dbReference>
<keyword evidence="6" id="KW-0472">Membrane</keyword>
<dbReference type="InParanoid" id="A0A7M7Q476"/>
<sequence length="1825" mass="202794">MIETRVCRCLFLLTLLAAVTQIQPSLHGHNNAFVQDDSDVQYLLDSIPISMHKGFANSVHVAGDSISEENVQDSLSHIEFEPNILDFKERQLGVPHQETVTLFNRDDNRTIHLASISGNTQHFHSSFFQDKVIPPLGNTTFNVVFLGREEGEIDSYLFIHTSDGTLKYQVKGVSISSPYRLRPVVGVKLPINASFTPLIYMHNPHSEPMQVVEVYSSGREFQLELPSGEVEGPRELWEIPPYQTKPVIRLHFNAYTEKNHTAYIRFRVNNSAEVLIVAVEIEVSSGAGLHWGGSSGVVNFGMGGSHQPSIRYQIALKNSAKKPVKVQNIISTPTSKALKINFEPIVIPGDTEIPIAVGTLVYDWKAGLDLKHFKGKLMIKGIGSGGSSQKLAIPWVAEVLQGGLEVNTSAAHYCSPHSSQPRNFSVVNKFKLPLAITNVSLPSEAAPLFTITNFVPKILRSGQRDNIFTLSLTHDRKHENLQLESSILIHSNVSTTEVPLLSYNGKLRKIIPGERESDKGTMNFGTVSSGTENEGIFALENQNPVSIELHGWGVNMPGAVLELMGCQSGPTDLFNKGVRNITACSVTGNQSIKPGYLAIFKIKVKTPYVEEDTIVGDVFVKTTYERLTVPVYMRVAHGKISMKKLTFTDCFPGSICLQQVKVHSTFARSMEVTFIAPMHKDERVKYIPLEETSYPIISKGDNHIGSIMIDPSITCKQHCYLGLFLNSSVGSQWLNTLSLPSHTRDSDLNLLNTRYTRYLNTTSGGSWDNITMQLDTSEVRGHKFSVNMKPYWPSLIAGAQNTKNKTLVSFPLTQVGNVSYKNITLHNPTLNLLLVHLVMDWSYPQGMRLFHSLPNKFKPVCSECPSTVHGEFKLDDTSNEKDLFEQEWGIGSAPHSLPIVIEPNNTKTIRLSYSPTSAASSSALLYIRNNMTILEVVRLVGRGAHAQFKFGNRKPGSTTPLLFELTEKHLKDCEIDQSRKAPLPNLTVKRSFTARNTGELPIEVLAFFINGLYCEGYGFKVLNCLPFTLEPNASRKIEIAFTPDFTLSRIERNLLIQTSLGPEIGTEHGLKSGMVQLNLLTTLPPQSLEACAAMIARPSWEAALQWTATGLTVFLLLCVLAAAFLEADRILRGALVSISRGNPTQPPLDLRLLSHSSPMQQNSFQANSNHHNNHQHHNQHSKEKFVDDNNKMSVGKPSKKDDSLPDWNLMSVKRGKEKETHKGIKIPDWSAEEERRFRMDTESKDTPSLKRCVAVADSLTQESNHSGSGSKKRSGKQRHNAQDTTATADHLTSTVPDSHTTPDMQIAERKSSPSTKSSPMTNRKGKVKEESTVKLVDHEVLVDTSSAFASAPIKENVKSEGSGKRKQSNGSNNAGNGNHNTFRKCDVNTSQKLTQYSEEETSSTTTESSLQEDNNTYKDCENNCEKNEKTQRKPATKKSKPQIIPAVPSLDYKDNYEGDCDDDDYDKEKQDNPNRWKTSTTRSGSKHHLSRLNVESSHKLPRQKQNPPRKEKASQKRRNAEKNQSKVATTNGSTPQKEETKPPPAAVSPPLPPPPSVCWGENRAKFSDVVARNQDNLSPFSNYSNNKLHKTNSHTVPGTLGVDDADCTKRQPIQELTSNEYKFKVKPTQITSNDKDGPLNNTDILGIQGNSQLNSFFVNTFNEPSYEPELVPYDDLPDTDEPLVELESPEDDSHSRLWHDSSPMLNLLPENATFQLDPPKPSEKISNLPDTLKDNWVTVETNWEPLYTRGAVGEERSGVWGINTGGVWAAAPWGAPTPPSTLQPTILSQSREPSVQERSGFDPFRSLSTIWTPSSSDTWTSKQKE</sequence>
<feature type="region of interest" description="Disordered" evidence="7">
    <location>
        <begin position="1581"/>
        <end position="1605"/>
    </location>
</feature>
<evidence type="ECO:0000256" key="1">
    <source>
        <dbReference type="ARBA" id="ARBA00004479"/>
    </source>
</evidence>
<feature type="domain" description="TMEM131L fourth Ig-like" evidence="12">
    <location>
        <begin position="808"/>
        <end position="944"/>
    </location>
</feature>